<evidence type="ECO:0000313" key="6">
    <source>
        <dbReference type="RefSeq" id="XP_046590905.1"/>
    </source>
</evidence>
<dbReference type="PANTHER" id="PTHR46897:SF1">
    <property type="entry name" value="VESICLE-ASSOCIATED MEMBRANE PROTEIN 4"/>
    <property type="match status" value="1"/>
</dbReference>
<evidence type="ECO:0000313" key="5">
    <source>
        <dbReference type="Proteomes" id="UP000829291"/>
    </source>
</evidence>
<dbReference type="Pfam" id="PF00957">
    <property type="entry name" value="Synaptobrevin"/>
    <property type="match status" value="1"/>
</dbReference>
<feature type="domain" description="V-SNARE coiled-coil homology" evidence="4">
    <location>
        <begin position="53"/>
        <end position="113"/>
    </location>
</feature>
<gene>
    <name evidence="6" type="primary">LOC107224269</name>
</gene>
<dbReference type="PROSITE" id="PS50892">
    <property type="entry name" value="V_SNARE"/>
    <property type="match status" value="1"/>
</dbReference>
<evidence type="ECO:0000256" key="2">
    <source>
        <dbReference type="SAM" id="MobiDB-lite"/>
    </source>
</evidence>
<evidence type="ECO:0000256" key="1">
    <source>
        <dbReference type="PROSITE-ProRule" id="PRU00290"/>
    </source>
</evidence>
<name>A0ABM3FSA6_NEOLC</name>
<dbReference type="SUPFAM" id="SSF58038">
    <property type="entry name" value="SNARE fusion complex"/>
    <property type="match status" value="1"/>
</dbReference>
<reference evidence="6" key="1">
    <citation type="submission" date="2025-08" db="UniProtKB">
        <authorList>
            <consortium name="RefSeq"/>
        </authorList>
    </citation>
    <scope>IDENTIFICATION</scope>
    <source>
        <tissue evidence="6">Thorax and Abdomen</tissue>
    </source>
</reference>
<dbReference type="PRINTS" id="PR00219">
    <property type="entry name" value="SYNAPTOBREVN"/>
</dbReference>
<dbReference type="RefSeq" id="XP_046590905.1">
    <property type="nucleotide sequence ID" value="XM_046734949.1"/>
</dbReference>
<dbReference type="GeneID" id="107224269"/>
<keyword evidence="1" id="KW-0175">Coiled coil</keyword>
<feature type="region of interest" description="Disordered" evidence="2">
    <location>
        <begin position="1"/>
        <end position="54"/>
    </location>
</feature>
<dbReference type="PANTHER" id="PTHR46897">
    <property type="entry name" value="VESICLE-ASSOCIATED MEMBRANE PROTEIN 4"/>
    <property type="match status" value="1"/>
</dbReference>
<evidence type="ECO:0000256" key="3">
    <source>
        <dbReference type="SAM" id="Phobius"/>
    </source>
</evidence>
<dbReference type="InterPro" id="IPR042855">
    <property type="entry name" value="V_SNARE_CC"/>
</dbReference>
<keyword evidence="3" id="KW-0812">Transmembrane</keyword>
<accession>A0ABM3FSA6</accession>
<feature type="compositionally biased region" description="Basic and acidic residues" evidence="2">
    <location>
        <begin position="9"/>
        <end position="29"/>
    </location>
</feature>
<dbReference type="Proteomes" id="UP000829291">
    <property type="component" value="Chromosome 3"/>
</dbReference>
<proteinExistence type="predicted"/>
<keyword evidence="3" id="KW-1133">Transmembrane helix</keyword>
<dbReference type="InterPro" id="IPR042887">
    <property type="entry name" value="VAMP4"/>
</dbReference>
<protein>
    <submittedName>
        <fullName evidence="6">Vesicle-associated membrane protein 4</fullName>
    </submittedName>
</protein>
<dbReference type="InterPro" id="IPR001388">
    <property type="entry name" value="Synaptobrevin-like"/>
</dbReference>
<organism evidence="5 6">
    <name type="scientific">Neodiprion lecontei</name>
    <name type="common">Redheaded pine sawfly</name>
    <dbReference type="NCBI Taxonomy" id="441921"/>
    <lineage>
        <taxon>Eukaryota</taxon>
        <taxon>Metazoa</taxon>
        <taxon>Ecdysozoa</taxon>
        <taxon>Arthropoda</taxon>
        <taxon>Hexapoda</taxon>
        <taxon>Insecta</taxon>
        <taxon>Pterygota</taxon>
        <taxon>Neoptera</taxon>
        <taxon>Endopterygota</taxon>
        <taxon>Hymenoptera</taxon>
        <taxon>Tenthredinoidea</taxon>
        <taxon>Diprionidae</taxon>
        <taxon>Diprioninae</taxon>
        <taxon>Neodiprion</taxon>
    </lineage>
</organism>
<feature type="transmembrane region" description="Helical" evidence="3">
    <location>
        <begin position="115"/>
        <end position="133"/>
    </location>
</feature>
<sequence>MPPKFKRNVPRDDVAKADDVEKETLLDHDSDPDEEMLFNRPSTSTSQPYRDRKMDSVRMQIKEVTDVMRENVQKVMERGEKMEDLEVASERLTMAGNEFHDSAKKAHRRAWMQNMKMRIIVGAIILTIVMSIIDTAPPLYDEKKDIIFRVPGTLIRWYS</sequence>
<keyword evidence="5" id="KW-1185">Reference proteome</keyword>
<dbReference type="Gene3D" id="1.20.5.110">
    <property type="match status" value="1"/>
</dbReference>
<keyword evidence="3" id="KW-0472">Membrane</keyword>
<evidence type="ECO:0000259" key="4">
    <source>
        <dbReference type="PROSITE" id="PS50892"/>
    </source>
</evidence>